<proteinExistence type="predicted"/>
<accession>A0AAE3KMV0</accession>
<feature type="compositionally biased region" description="Low complexity" evidence="1">
    <location>
        <begin position="264"/>
        <end position="283"/>
    </location>
</feature>
<sequence>MNDSDVFDSKLLQRLTRPLVQPGVINAGMARDIILRSQIFANRLPLMAIAQRHGNITESQTEQIPIVYAQRLLPKTEIVSDVSHQANAKAKNPQGEGSKITVIQAKFASPTSRNSLTVNPEQKSVIPENSTNSLPLVNLLPPNSPGNRVAAESVPTVYPQPLSPETRVSDISLQAHRQTPQAEENKTRVSQFDKNLDDTLTPPFHKGGWEGENFSEKQVSLPTQDAPNQTTVIQAKLASPTPRNSLKINSQPESVIPQPQNQTNSLPLVNLLPPNSPLNQPNPGAESLPIVYPQPLSPETRLSDIYLQTNRQNIQDEASNPEPQPPNSTNSLPIASPFLANSPQNSLESASIHIGYAKSIKIPPNYMAEQGNLLSGEILIIYPKSRHDERENKPGASHFGKDTHFLPPFSPPQPPLSKGGERIQPVFLLNRDAPNKPTAKAMASQTTIKPPIQPPPLPKLIVREINMNSAKVNTPLVFAHPSVTPSQAALEMPNRGRESVSSREINPEIAPVTSQSYPIPQIQVKPYQEASAQIDIDTLAAKVERKLMRKLIVENERRGGKL</sequence>
<evidence type="ECO:0000313" key="3">
    <source>
        <dbReference type="Proteomes" id="UP001204953"/>
    </source>
</evidence>
<protein>
    <submittedName>
        <fullName evidence="2">Uncharacterized protein</fullName>
    </submittedName>
</protein>
<organism evidence="2 3">
    <name type="scientific">Limnofasciculus baicalensis BBK-W-15</name>
    <dbReference type="NCBI Taxonomy" id="2699891"/>
    <lineage>
        <taxon>Bacteria</taxon>
        <taxon>Bacillati</taxon>
        <taxon>Cyanobacteriota</taxon>
        <taxon>Cyanophyceae</taxon>
        <taxon>Coleofasciculales</taxon>
        <taxon>Coleofasciculaceae</taxon>
        <taxon>Limnofasciculus</taxon>
        <taxon>Limnofasciculus baicalensis</taxon>
    </lineage>
</organism>
<feature type="compositionally biased region" description="Polar residues" evidence="1">
    <location>
        <begin position="241"/>
        <end position="263"/>
    </location>
</feature>
<keyword evidence="3" id="KW-1185">Reference proteome</keyword>
<dbReference type="RefSeq" id="WP_254011950.1">
    <property type="nucleotide sequence ID" value="NZ_JAMZMM010000096.1"/>
</dbReference>
<dbReference type="Proteomes" id="UP001204953">
    <property type="component" value="Unassembled WGS sequence"/>
</dbReference>
<gene>
    <name evidence="2" type="ORF">NJ959_11925</name>
</gene>
<evidence type="ECO:0000256" key="1">
    <source>
        <dbReference type="SAM" id="MobiDB-lite"/>
    </source>
</evidence>
<name>A0AAE3KMV0_9CYAN</name>
<comment type="caution">
    <text evidence="2">The sequence shown here is derived from an EMBL/GenBank/DDBJ whole genome shotgun (WGS) entry which is preliminary data.</text>
</comment>
<feature type="compositionally biased region" description="Polar residues" evidence="1">
    <location>
        <begin position="327"/>
        <end position="340"/>
    </location>
</feature>
<feature type="region of interest" description="Disordered" evidence="1">
    <location>
        <begin position="238"/>
        <end position="287"/>
    </location>
</feature>
<dbReference type="AlphaFoldDB" id="A0AAE3KMV0"/>
<dbReference type="EMBL" id="JAMZMM010000096">
    <property type="protein sequence ID" value="MCP2729166.1"/>
    <property type="molecule type" value="Genomic_DNA"/>
</dbReference>
<reference evidence="2" key="1">
    <citation type="submission" date="2022-06" db="EMBL/GenBank/DDBJ databases">
        <title>New cyanobacteria of genus Symplocastrum in benthos of Lake Baikal.</title>
        <authorList>
            <person name="Sorokovikova E."/>
            <person name="Tikhonova I."/>
            <person name="Krasnopeev A."/>
            <person name="Evseev P."/>
            <person name="Gladkikh A."/>
            <person name="Belykh O."/>
        </authorList>
    </citation>
    <scope>NUCLEOTIDE SEQUENCE</scope>
    <source>
        <strain evidence="2">BBK-W-15</strain>
    </source>
</reference>
<feature type="region of interest" description="Disordered" evidence="1">
    <location>
        <begin position="316"/>
        <end position="340"/>
    </location>
</feature>
<evidence type="ECO:0000313" key="2">
    <source>
        <dbReference type="EMBL" id="MCP2729166.1"/>
    </source>
</evidence>